<dbReference type="KEGG" id="rpc:RPC_0670"/>
<dbReference type="eggNOG" id="COG1215">
    <property type="taxonomic scope" value="Bacteria"/>
</dbReference>
<dbReference type="PANTHER" id="PTHR43685">
    <property type="entry name" value="GLYCOSYLTRANSFERASE"/>
    <property type="match status" value="1"/>
</dbReference>
<dbReference type="AlphaFoldDB" id="Q21BJ4"/>
<dbReference type="InterPro" id="IPR001173">
    <property type="entry name" value="Glyco_trans_2-like"/>
</dbReference>
<proteinExistence type="predicted"/>
<dbReference type="GO" id="GO:0016740">
    <property type="term" value="F:transferase activity"/>
    <property type="evidence" value="ECO:0007669"/>
    <property type="project" value="UniProtKB-KW"/>
</dbReference>
<gene>
    <name evidence="2" type="ordered locus">RPC_0670</name>
</gene>
<dbReference type="InterPro" id="IPR050834">
    <property type="entry name" value="Glycosyltransf_2"/>
</dbReference>
<evidence type="ECO:0000259" key="1">
    <source>
        <dbReference type="Pfam" id="PF00535"/>
    </source>
</evidence>
<organism evidence="2">
    <name type="scientific">Rhodopseudomonas palustris (strain BisB18)</name>
    <dbReference type="NCBI Taxonomy" id="316056"/>
    <lineage>
        <taxon>Bacteria</taxon>
        <taxon>Pseudomonadati</taxon>
        <taxon>Pseudomonadota</taxon>
        <taxon>Alphaproteobacteria</taxon>
        <taxon>Hyphomicrobiales</taxon>
        <taxon>Nitrobacteraceae</taxon>
        <taxon>Rhodopseudomonas</taxon>
    </lineage>
</organism>
<dbReference type="Pfam" id="PF00535">
    <property type="entry name" value="Glycos_transf_2"/>
    <property type="match status" value="1"/>
</dbReference>
<dbReference type="PANTHER" id="PTHR43685:SF2">
    <property type="entry name" value="GLYCOSYLTRANSFERASE 2-LIKE DOMAIN-CONTAINING PROTEIN"/>
    <property type="match status" value="1"/>
</dbReference>
<dbReference type="EMBL" id="CP000301">
    <property type="protein sequence ID" value="ABD86242.1"/>
    <property type="molecule type" value="Genomic_DNA"/>
</dbReference>
<dbReference type="CAZy" id="GT2">
    <property type="family name" value="Glycosyltransferase Family 2"/>
</dbReference>
<accession>Q21BJ4</accession>
<protein>
    <submittedName>
        <fullName evidence="2">Glycosyl transferase, family 2</fullName>
    </submittedName>
</protein>
<dbReference type="STRING" id="316056.RPC_0670"/>
<dbReference type="SUPFAM" id="SSF53448">
    <property type="entry name" value="Nucleotide-diphospho-sugar transferases"/>
    <property type="match status" value="1"/>
</dbReference>
<dbReference type="InterPro" id="IPR029044">
    <property type="entry name" value="Nucleotide-diphossugar_trans"/>
</dbReference>
<dbReference type="Gene3D" id="3.90.550.10">
    <property type="entry name" value="Spore Coat Polysaccharide Biosynthesis Protein SpsA, Chain A"/>
    <property type="match status" value="1"/>
</dbReference>
<sequence length="322" mass="34242">MPCSRVDDAPLARPAGAVTGKPATVSVVMPAKNAAAHIGEAIASVLLQGHGVEDLIVIDDGSTDATRVIVGGFDDPRVRLLSNPGRGVSSARNHGASAAGGDWLMFLDSDDRLRPGAIATLLQAANAAQRAVAIYGDYDRIDGNGAPIGRRGWLQRRSKPSGEVLQRLAAGNFIVNGGVMIVRADAFAAVGGFDAALKYCEDWHCWCRLAALGEFQAVKHQLLDYRVHGDSTMSPSIRSPADFLPAVDRVFGDAIILAKLPPASMSGLRRAAEIHMMTYAATQAVRFGRYRQAGRYALAAIRRSPRATPAVALRLGLAWLRI</sequence>
<keyword evidence="2" id="KW-0808">Transferase</keyword>
<evidence type="ECO:0000313" key="2">
    <source>
        <dbReference type="EMBL" id="ABD86242.1"/>
    </source>
</evidence>
<dbReference type="GO" id="GO:0044010">
    <property type="term" value="P:single-species biofilm formation"/>
    <property type="evidence" value="ECO:0007669"/>
    <property type="project" value="TreeGrafter"/>
</dbReference>
<name>Q21BJ4_RHOPB</name>
<reference evidence="2" key="1">
    <citation type="submission" date="2006-03" db="EMBL/GenBank/DDBJ databases">
        <title>Complete sequence of Rhodopseudomonas palustris BisB18.</title>
        <authorList>
            <consortium name="US DOE Joint Genome Institute"/>
            <person name="Copeland A."/>
            <person name="Lucas S."/>
            <person name="Lapidus A."/>
            <person name="Barry K."/>
            <person name="Detter J.C."/>
            <person name="Glavina del Rio T."/>
            <person name="Hammon N."/>
            <person name="Israni S."/>
            <person name="Dalin E."/>
            <person name="Tice H."/>
            <person name="Pitluck S."/>
            <person name="Chain P."/>
            <person name="Malfatti S."/>
            <person name="Shin M."/>
            <person name="Vergez L."/>
            <person name="Schmutz J."/>
            <person name="Larimer F."/>
            <person name="Land M."/>
            <person name="Hauser L."/>
            <person name="Pelletier D.A."/>
            <person name="Kyrpides N."/>
            <person name="Anderson I."/>
            <person name="Oda Y."/>
            <person name="Harwood C.S."/>
            <person name="Richardson P."/>
        </authorList>
    </citation>
    <scope>NUCLEOTIDE SEQUENCE [LARGE SCALE GENOMIC DNA]</scope>
    <source>
        <strain evidence="2">BisB18</strain>
    </source>
</reference>
<dbReference type="HOGENOM" id="CLU_025996_0_0_5"/>
<feature type="domain" description="Glycosyltransferase 2-like" evidence="1">
    <location>
        <begin position="26"/>
        <end position="186"/>
    </location>
</feature>